<dbReference type="EMBL" id="JBHTJA010000024">
    <property type="protein sequence ID" value="MFD0901709.1"/>
    <property type="molecule type" value="Genomic_DNA"/>
</dbReference>
<reference evidence="3" key="1">
    <citation type="journal article" date="2019" name="Int. J. Syst. Evol. Microbiol.">
        <title>The Global Catalogue of Microorganisms (GCM) 10K type strain sequencing project: providing services to taxonomists for standard genome sequencing and annotation.</title>
        <authorList>
            <consortium name="The Broad Institute Genomics Platform"/>
            <consortium name="The Broad Institute Genome Sequencing Center for Infectious Disease"/>
            <person name="Wu L."/>
            <person name="Ma J."/>
        </authorList>
    </citation>
    <scope>NUCLEOTIDE SEQUENCE [LARGE SCALE GENOMIC DNA]</scope>
    <source>
        <strain evidence="3">JCM 31202</strain>
    </source>
</reference>
<feature type="transmembrane region" description="Helical" evidence="1">
    <location>
        <begin position="211"/>
        <end position="230"/>
    </location>
</feature>
<keyword evidence="3" id="KW-1185">Reference proteome</keyword>
<evidence type="ECO:0000313" key="2">
    <source>
        <dbReference type="EMBL" id="MFD0901709.1"/>
    </source>
</evidence>
<feature type="transmembrane region" description="Helical" evidence="1">
    <location>
        <begin position="42"/>
        <end position="63"/>
    </location>
</feature>
<dbReference type="InterPro" id="IPR045728">
    <property type="entry name" value="DUF6082"/>
</dbReference>
<keyword evidence="1" id="KW-0812">Transmembrane</keyword>
<protein>
    <submittedName>
        <fullName evidence="2">DUF6082 family protein</fullName>
    </submittedName>
</protein>
<gene>
    <name evidence="2" type="ORF">ACFQ11_15015</name>
</gene>
<keyword evidence="1" id="KW-1133">Transmembrane helix</keyword>
<sequence>MATALGIIAAMAVIIFSPFFMREMFAGSDVDWPLLSNIGQTYGAVSALLAAGALVVLGFSVALQAREARHAREQAARGTQFELMRMVLDEPVYRDVVGWSAQDGLTSDEFRRDLYINLLLNWWRMQWEFKDMSEPEVRQAARRDLFSGNAGRDYWRRHGDLRRSFALTRRGRRFEEIFAEECAAAIASGPVGPQSARRSPDRGAVGRRTGVAVAVLGGAAVAGMVGRRLLRR</sequence>
<name>A0ABW3ESZ8_9ACTN</name>
<evidence type="ECO:0000313" key="3">
    <source>
        <dbReference type="Proteomes" id="UP001596972"/>
    </source>
</evidence>
<evidence type="ECO:0000256" key="1">
    <source>
        <dbReference type="SAM" id="Phobius"/>
    </source>
</evidence>
<organism evidence="2 3">
    <name type="scientific">Actinomadura sediminis</name>
    <dbReference type="NCBI Taxonomy" id="1038904"/>
    <lineage>
        <taxon>Bacteria</taxon>
        <taxon>Bacillati</taxon>
        <taxon>Actinomycetota</taxon>
        <taxon>Actinomycetes</taxon>
        <taxon>Streptosporangiales</taxon>
        <taxon>Thermomonosporaceae</taxon>
        <taxon>Actinomadura</taxon>
    </lineage>
</organism>
<accession>A0ABW3ESZ8</accession>
<comment type="caution">
    <text evidence="2">The sequence shown here is derived from an EMBL/GenBank/DDBJ whole genome shotgun (WGS) entry which is preliminary data.</text>
</comment>
<keyword evidence="1" id="KW-0472">Membrane</keyword>
<dbReference type="Pfam" id="PF19560">
    <property type="entry name" value="DUF6082"/>
    <property type="match status" value="1"/>
</dbReference>
<dbReference type="RefSeq" id="WP_378298917.1">
    <property type="nucleotide sequence ID" value="NZ_JBHTJA010000024.1"/>
</dbReference>
<dbReference type="Proteomes" id="UP001596972">
    <property type="component" value="Unassembled WGS sequence"/>
</dbReference>
<proteinExistence type="predicted"/>